<name>A0A2P2PSN9_RHIMU</name>
<evidence type="ECO:0000313" key="1">
    <source>
        <dbReference type="EMBL" id="MBX57757.1"/>
    </source>
</evidence>
<protein>
    <submittedName>
        <fullName evidence="1">Uncharacterized protein</fullName>
    </submittedName>
</protein>
<organism evidence="1">
    <name type="scientific">Rhizophora mucronata</name>
    <name type="common">Asiatic mangrove</name>
    <dbReference type="NCBI Taxonomy" id="61149"/>
    <lineage>
        <taxon>Eukaryota</taxon>
        <taxon>Viridiplantae</taxon>
        <taxon>Streptophyta</taxon>
        <taxon>Embryophyta</taxon>
        <taxon>Tracheophyta</taxon>
        <taxon>Spermatophyta</taxon>
        <taxon>Magnoliopsida</taxon>
        <taxon>eudicotyledons</taxon>
        <taxon>Gunneridae</taxon>
        <taxon>Pentapetalae</taxon>
        <taxon>rosids</taxon>
        <taxon>fabids</taxon>
        <taxon>Malpighiales</taxon>
        <taxon>Rhizophoraceae</taxon>
        <taxon>Rhizophora</taxon>
    </lineage>
</organism>
<proteinExistence type="predicted"/>
<reference evidence="1" key="1">
    <citation type="submission" date="2018-02" db="EMBL/GenBank/DDBJ databases">
        <title>Rhizophora mucronata_Transcriptome.</title>
        <authorList>
            <person name="Meera S.P."/>
            <person name="Sreeshan A."/>
            <person name="Augustine A."/>
        </authorList>
    </citation>
    <scope>NUCLEOTIDE SEQUENCE</scope>
    <source>
        <tissue evidence="1">Leaf</tissue>
    </source>
</reference>
<dbReference type="AlphaFoldDB" id="A0A2P2PSN9"/>
<accession>A0A2P2PSN9</accession>
<dbReference type="EMBL" id="GGEC01077273">
    <property type="protein sequence ID" value="MBX57757.1"/>
    <property type="molecule type" value="Transcribed_RNA"/>
</dbReference>
<sequence>MHIHELFCIKGKTRGKSKRYKQLLG</sequence>